<reference evidence="3 4" key="1">
    <citation type="submission" date="2014-11" db="EMBL/GenBank/DDBJ databases">
        <authorList>
            <person name="Zhu J."/>
            <person name="Qi W."/>
            <person name="Song R."/>
        </authorList>
    </citation>
    <scope>NUCLEOTIDE SEQUENCE [LARGE SCALE GENOMIC DNA]</scope>
</reference>
<evidence type="ECO:0000313" key="3">
    <source>
        <dbReference type="EMBL" id="CEL92885.1"/>
    </source>
</evidence>
<keyword evidence="2" id="KW-0732">Signal</keyword>
<dbReference type="EMBL" id="CDMY01000117">
    <property type="protein sequence ID" value="CEL92885.1"/>
    <property type="molecule type" value="Genomic_DNA"/>
</dbReference>
<dbReference type="Proteomes" id="UP000041254">
    <property type="component" value="Unassembled WGS sequence"/>
</dbReference>
<dbReference type="InParanoid" id="A0A0G4EC33"/>
<keyword evidence="4" id="KW-1185">Reference proteome</keyword>
<organism evidence="3 4">
    <name type="scientific">Vitrella brassicaformis (strain CCMP3155)</name>
    <dbReference type="NCBI Taxonomy" id="1169540"/>
    <lineage>
        <taxon>Eukaryota</taxon>
        <taxon>Sar</taxon>
        <taxon>Alveolata</taxon>
        <taxon>Colpodellida</taxon>
        <taxon>Vitrellaceae</taxon>
        <taxon>Vitrella</taxon>
    </lineage>
</organism>
<gene>
    <name evidence="3" type="ORF">Vbra_11122</name>
</gene>
<feature type="chain" id="PRO_5005186944" evidence="2">
    <location>
        <begin position="22"/>
        <end position="134"/>
    </location>
</feature>
<evidence type="ECO:0000256" key="1">
    <source>
        <dbReference type="SAM" id="MobiDB-lite"/>
    </source>
</evidence>
<dbReference type="AlphaFoldDB" id="A0A0G4EC33"/>
<accession>A0A0G4EC33</accession>
<name>A0A0G4EC33_VITBC</name>
<sequence>MGYSAAVLVAALVLLSSSADATLPVVASDGPIQSEPLPALAAPDLQQLADKKFGRRRSPIVRYPSPPHEAPQQEALKKKVIKKRETVTPEYDPECGKAVEKKVKQDEHRRLVEHVKAERKLRSRPVIEAALGED</sequence>
<protein>
    <submittedName>
        <fullName evidence="3">Uncharacterized protein</fullName>
    </submittedName>
</protein>
<feature type="signal peptide" evidence="2">
    <location>
        <begin position="1"/>
        <end position="21"/>
    </location>
</feature>
<evidence type="ECO:0000256" key="2">
    <source>
        <dbReference type="SAM" id="SignalP"/>
    </source>
</evidence>
<proteinExistence type="predicted"/>
<evidence type="ECO:0000313" key="4">
    <source>
        <dbReference type="Proteomes" id="UP000041254"/>
    </source>
</evidence>
<dbReference type="VEuPathDB" id="CryptoDB:Vbra_11122"/>
<feature type="region of interest" description="Disordered" evidence="1">
    <location>
        <begin position="56"/>
        <end position="76"/>
    </location>
</feature>